<dbReference type="RefSeq" id="WP_255227115.1">
    <property type="nucleotide sequence ID" value="NZ_JAJEKE010000006.1"/>
</dbReference>
<accession>A0ABT1NEM3</accession>
<comment type="caution">
    <text evidence="1">The sequence shown here is derived from an EMBL/GenBank/DDBJ whole genome shotgun (WGS) entry which is preliminary data.</text>
</comment>
<evidence type="ECO:0000313" key="2">
    <source>
        <dbReference type="Proteomes" id="UP001651880"/>
    </source>
</evidence>
<sequence length="90" mass="10694">MHDTFLIKGIYEELIKICDKYDIIRLDRVVMEVSRNSHIDEEEFIEFLKEQNDSIMGEWTTADIRKEDIEENTAIIYVLEGKRNDAVIEN</sequence>
<evidence type="ECO:0000313" key="1">
    <source>
        <dbReference type="EMBL" id="MCQ1529601.1"/>
    </source>
</evidence>
<dbReference type="EMBL" id="JAJEKE010000006">
    <property type="protein sequence ID" value="MCQ1529601.1"/>
    <property type="molecule type" value="Genomic_DNA"/>
</dbReference>
<name>A0ABT1NEM3_9FIRM</name>
<gene>
    <name evidence="1" type="ORF">LJD61_08550</name>
</gene>
<reference evidence="1 2" key="1">
    <citation type="submission" date="2021-10" db="EMBL/GenBank/DDBJ databases">
        <title>Lutispora strain m25 sp. nov., a thermophilic, non-spore-forming bacterium isolated from a lab-scale methanogenic bioreactor digesting anaerobic sludge.</title>
        <authorList>
            <person name="El Houari A."/>
            <person name="Mcdonald J."/>
        </authorList>
    </citation>
    <scope>NUCLEOTIDE SEQUENCE [LARGE SCALE GENOMIC DNA]</scope>
    <source>
        <strain evidence="2">m25</strain>
    </source>
</reference>
<keyword evidence="2" id="KW-1185">Reference proteome</keyword>
<organism evidence="1 2">
    <name type="scientific">Lutispora saccharofermentans</name>
    <dbReference type="NCBI Taxonomy" id="3024236"/>
    <lineage>
        <taxon>Bacteria</taxon>
        <taxon>Bacillati</taxon>
        <taxon>Bacillota</taxon>
        <taxon>Clostridia</taxon>
        <taxon>Lutisporales</taxon>
        <taxon>Lutisporaceae</taxon>
        <taxon>Lutispora</taxon>
    </lineage>
</organism>
<evidence type="ECO:0008006" key="3">
    <source>
        <dbReference type="Google" id="ProtNLM"/>
    </source>
</evidence>
<protein>
    <recommendedName>
        <fullName evidence="3">Hydrogenase maturation nickel metallochaperone HypA</fullName>
    </recommendedName>
</protein>
<dbReference type="Proteomes" id="UP001651880">
    <property type="component" value="Unassembled WGS sequence"/>
</dbReference>
<proteinExistence type="predicted"/>